<dbReference type="InterPro" id="IPR023393">
    <property type="entry name" value="START-like_dom_sf"/>
</dbReference>
<feature type="domain" description="Activator of Hsp90 ATPase homologue 1/2-like C-terminal" evidence="2">
    <location>
        <begin position="13"/>
        <end position="140"/>
    </location>
</feature>
<comment type="similarity">
    <text evidence="1">Belongs to the AHA1 family.</text>
</comment>
<proteinExistence type="inferred from homology"/>
<dbReference type="EMBL" id="JAULBC010000006">
    <property type="protein sequence ID" value="MEX6689417.1"/>
    <property type="molecule type" value="Genomic_DNA"/>
</dbReference>
<protein>
    <submittedName>
        <fullName evidence="3">SRPBCC domain-containing protein</fullName>
    </submittedName>
</protein>
<accession>A0ABV3ZHN7</accession>
<reference evidence="3 4" key="1">
    <citation type="submission" date="2023-07" db="EMBL/GenBank/DDBJ databases">
        <authorList>
            <person name="Lian W.-H."/>
        </authorList>
    </citation>
    <scope>NUCLEOTIDE SEQUENCE [LARGE SCALE GENOMIC DNA]</scope>
    <source>
        <strain evidence="3 4">SYSU DXS3180</strain>
    </source>
</reference>
<evidence type="ECO:0000259" key="2">
    <source>
        <dbReference type="Pfam" id="PF08327"/>
    </source>
</evidence>
<evidence type="ECO:0000313" key="3">
    <source>
        <dbReference type="EMBL" id="MEX6689417.1"/>
    </source>
</evidence>
<keyword evidence="4" id="KW-1185">Reference proteome</keyword>
<dbReference type="Proteomes" id="UP001560573">
    <property type="component" value="Unassembled WGS sequence"/>
</dbReference>
<comment type="caution">
    <text evidence="3">The sequence shown here is derived from an EMBL/GenBank/DDBJ whole genome shotgun (WGS) entry which is preliminary data.</text>
</comment>
<dbReference type="InterPro" id="IPR013538">
    <property type="entry name" value="ASHA1/2-like_C"/>
</dbReference>
<dbReference type="CDD" id="cd07814">
    <property type="entry name" value="SRPBCC_CalC_Aha1-like"/>
    <property type="match status" value="1"/>
</dbReference>
<dbReference type="RefSeq" id="WP_369330824.1">
    <property type="nucleotide sequence ID" value="NZ_JAULBC010000006.1"/>
</dbReference>
<dbReference type="SUPFAM" id="SSF55961">
    <property type="entry name" value="Bet v1-like"/>
    <property type="match status" value="1"/>
</dbReference>
<organism evidence="3 4">
    <name type="scientific">Danxiaibacter flavus</name>
    <dbReference type="NCBI Taxonomy" id="3049108"/>
    <lineage>
        <taxon>Bacteria</taxon>
        <taxon>Pseudomonadati</taxon>
        <taxon>Bacteroidota</taxon>
        <taxon>Chitinophagia</taxon>
        <taxon>Chitinophagales</taxon>
        <taxon>Chitinophagaceae</taxon>
        <taxon>Danxiaibacter</taxon>
    </lineage>
</organism>
<evidence type="ECO:0000256" key="1">
    <source>
        <dbReference type="ARBA" id="ARBA00006817"/>
    </source>
</evidence>
<dbReference type="Pfam" id="PF08327">
    <property type="entry name" value="AHSA1"/>
    <property type="match status" value="1"/>
</dbReference>
<dbReference type="Gene3D" id="3.30.530.20">
    <property type="match status" value="1"/>
</dbReference>
<name>A0ABV3ZHN7_9BACT</name>
<evidence type="ECO:0000313" key="4">
    <source>
        <dbReference type="Proteomes" id="UP001560573"/>
    </source>
</evidence>
<gene>
    <name evidence="3" type="ORF">QTN47_18045</name>
</gene>
<sequence>MEHEPLVVERTYNATAETVWDAITNSAKMKKWYFDISAFKPEPGFEFEFTAGSDKKMYKHLCKVVDVDPLKKLSYSWRYEGYPGSSVVTFELMPTGHETVVRLTHTGLETFPQDSPDFALASFTEGWNYILGKGLKEFVES</sequence>